<dbReference type="Proteomes" id="UP000034320">
    <property type="component" value="Unassembled WGS sequence"/>
</dbReference>
<sequence length="50" mass="5463">MILAIISFTAKKPAELKLPENNLNQSQTDDQSQIPKEYLDAVAGEGMTAE</sequence>
<dbReference type="EMBL" id="LCDD01000012">
    <property type="protein sequence ID" value="KKS46888.1"/>
    <property type="molecule type" value="Genomic_DNA"/>
</dbReference>
<reference evidence="1 2" key="1">
    <citation type="journal article" date="2015" name="Nature">
        <title>rRNA introns, odd ribosomes, and small enigmatic genomes across a large radiation of phyla.</title>
        <authorList>
            <person name="Brown C.T."/>
            <person name="Hug L.A."/>
            <person name="Thomas B.C."/>
            <person name="Sharon I."/>
            <person name="Castelle C.J."/>
            <person name="Singh A."/>
            <person name="Wilkins M.J."/>
            <person name="Williams K.H."/>
            <person name="Banfield J.F."/>
        </authorList>
    </citation>
    <scope>NUCLEOTIDE SEQUENCE [LARGE SCALE GENOMIC DNA]</scope>
</reference>
<gene>
    <name evidence="1" type="ORF">UV09_C0012G0057</name>
</gene>
<organism evidence="1 2">
    <name type="scientific">Candidatus Gottesmanbacteria bacterium GW2011_GWA2_42_18</name>
    <dbReference type="NCBI Taxonomy" id="1618442"/>
    <lineage>
        <taxon>Bacteria</taxon>
        <taxon>Candidatus Gottesmaniibacteriota</taxon>
    </lineage>
</organism>
<evidence type="ECO:0000313" key="1">
    <source>
        <dbReference type="EMBL" id="KKS46888.1"/>
    </source>
</evidence>
<protein>
    <submittedName>
        <fullName evidence="1">Uncharacterized protein</fullName>
    </submittedName>
</protein>
<proteinExistence type="predicted"/>
<evidence type="ECO:0000313" key="2">
    <source>
        <dbReference type="Proteomes" id="UP000034320"/>
    </source>
</evidence>
<accession>A0A0G1CB66</accession>
<name>A0A0G1CB66_9BACT</name>
<dbReference type="AlphaFoldDB" id="A0A0G1CB66"/>
<comment type="caution">
    <text evidence="1">The sequence shown here is derived from an EMBL/GenBank/DDBJ whole genome shotgun (WGS) entry which is preliminary data.</text>
</comment>